<sequence length="112" mass="12884">MLSLFFCLFTASRCYWDDLEFYDEEYEQMIEDDILDTFGKCDICKILVATAEEAGFSQKSQLLNYLNQKVCSKLGLIEGLCSGVVESLIDKAWELIQQKVTPEVVCKKIRMC</sequence>
<dbReference type="Gene3D" id="1.10.225.10">
    <property type="entry name" value="Saposin-like"/>
    <property type="match status" value="1"/>
</dbReference>
<dbReference type="InterPro" id="IPR008139">
    <property type="entry name" value="SaposinB_dom"/>
</dbReference>
<keyword evidence="5" id="KW-1185">Reference proteome</keyword>
<organism evidence="4 5">
    <name type="scientific">Blattamonas nauphoetae</name>
    <dbReference type="NCBI Taxonomy" id="2049346"/>
    <lineage>
        <taxon>Eukaryota</taxon>
        <taxon>Metamonada</taxon>
        <taxon>Preaxostyla</taxon>
        <taxon>Oxymonadida</taxon>
        <taxon>Blattamonas</taxon>
    </lineage>
</organism>
<dbReference type="EMBL" id="JARBJD010000015">
    <property type="protein sequence ID" value="KAK2961595.1"/>
    <property type="molecule type" value="Genomic_DNA"/>
</dbReference>
<feature type="chain" id="PRO_5046222535" description="Saposin B-type domain-containing protein" evidence="2">
    <location>
        <begin position="17"/>
        <end position="112"/>
    </location>
</feature>
<comment type="caution">
    <text evidence="4">The sequence shown here is derived from an EMBL/GenBank/DDBJ whole genome shotgun (WGS) entry which is preliminary data.</text>
</comment>
<name>A0ABQ9YD17_9EUKA</name>
<keyword evidence="1" id="KW-1015">Disulfide bond</keyword>
<accession>A0ABQ9YD17</accession>
<gene>
    <name evidence="4" type="ORF">BLNAU_3393</name>
</gene>
<dbReference type="Pfam" id="PF03489">
    <property type="entry name" value="SapB_2"/>
    <property type="match status" value="1"/>
</dbReference>
<dbReference type="SMART" id="SM00741">
    <property type="entry name" value="SapB"/>
    <property type="match status" value="1"/>
</dbReference>
<evidence type="ECO:0000256" key="1">
    <source>
        <dbReference type="ARBA" id="ARBA00023157"/>
    </source>
</evidence>
<proteinExistence type="predicted"/>
<keyword evidence="2" id="KW-0732">Signal</keyword>
<feature type="domain" description="Saposin B-type" evidence="3">
    <location>
        <begin position="37"/>
        <end position="112"/>
    </location>
</feature>
<evidence type="ECO:0000313" key="4">
    <source>
        <dbReference type="EMBL" id="KAK2961595.1"/>
    </source>
</evidence>
<evidence type="ECO:0000256" key="2">
    <source>
        <dbReference type="SAM" id="SignalP"/>
    </source>
</evidence>
<reference evidence="4 5" key="1">
    <citation type="journal article" date="2022" name="bioRxiv">
        <title>Genomics of Preaxostyla Flagellates Illuminates Evolutionary Transitions and the Path Towards Mitochondrial Loss.</title>
        <authorList>
            <person name="Novak L.V.F."/>
            <person name="Treitli S.C."/>
            <person name="Pyrih J."/>
            <person name="Halakuc P."/>
            <person name="Pipaliya S.V."/>
            <person name="Vacek V."/>
            <person name="Brzon O."/>
            <person name="Soukal P."/>
            <person name="Eme L."/>
            <person name="Dacks J.B."/>
            <person name="Karnkowska A."/>
            <person name="Elias M."/>
            <person name="Hampl V."/>
        </authorList>
    </citation>
    <scope>NUCLEOTIDE SEQUENCE [LARGE SCALE GENOMIC DNA]</scope>
    <source>
        <strain evidence="4">NAU3</strain>
        <tissue evidence="4">Gut</tissue>
    </source>
</reference>
<dbReference type="SUPFAM" id="SSF47862">
    <property type="entry name" value="Saposin"/>
    <property type="match status" value="1"/>
</dbReference>
<dbReference type="PROSITE" id="PS50015">
    <property type="entry name" value="SAP_B"/>
    <property type="match status" value="1"/>
</dbReference>
<protein>
    <recommendedName>
        <fullName evidence="3">Saposin B-type domain-containing protein</fullName>
    </recommendedName>
</protein>
<evidence type="ECO:0000259" key="3">
    <source>
        <dbReference type="PROSITE" id="PS50015"/>
    </source>
</evidence>
<dbReference type="Proteomes" id="UP001281761">
    <property type="component" value="Unassembled WGS sequence"/>
</dbReference>
<dbReference type="InterPro" id="IPR011001">
    <property type="entry name" value="Saposin-like"/>
</dbReference>
<feature type="signal peptide" evidence="2">
    <location>
        <begin position="1"/>
        <end position="16"/>
    </location>
</feature>
<evidence type="ECO:0000313" key="5">
    <source>
        <dbReference type="Proteomes" id="UP001281761"/>
    </source>
</evidence>
<dbReference type="InterPro" id="IPR008138">
    <property type="entry name" value="SapB_2"/>
</dbReference>